<reference evidence="1" key="1">
    <citation type="submission" date="2023-06" db="EMBL/GenBank/DDBJ databases">
        <title>Genome-scale phylogeny and comparative genomics of the fungal order Sordariales.</title>
        <authorList>
            <consortium name="Lawrence Berkeley National Laboratory"/>
            <person name="Hensen N."/>
            <person name="Bonometti L."/>
            <person name="Westerberg I."/>
            <person name="Brannstrom I.O."/>
            <person name="Guillou S."/>
            <person name="Cros-Aarteil S."/>
            <person name="Calhoun S."/>
            <person name="Haridas S."/>
            <person name="Kuo A."/>
            <person name="Mondo S."/>
            <person name="Pangilinan J."/>
            <person name="Riley R."/>
            <person name="Labutti K."/>
            <person name="Andreopoulos B."/>
            <person name="Lipzen A."/>
            <person name="Chen C."/>
            <person name="Yanf M."/>
            <person name="Daum C."/>
            <person name="Ng V."/>
            <person name="Clum A."/>
            <person name="Steindorff A."/>
            <person name="Ohm R."/>
            <person name="Martin F."/>
            <person name="Silar P."/>
            <person name="Natvig D."/>
            <person name="Lalanne C."/>
            <person name="Gautier V."/>
            <person name="Ament-Velasquez S.L."/>
            <person name="Kruys A."/>
            <person name="Hutchinson M.I."/>
            <person name="Powell A.J."/>
            <person name="Barry K."/>
            <person name="Miller A.N."/>
            <person name="Grigoriev I.V."/>
            <person name="Debuchy R."/>
            <person name="Gladieux P."/>
            <person name="Thoren M.H."/>
            <person name="Johannesson H."/>
        </authorList>
    </citation>
    <scope>NUCLEOTIDE SEQUENCE</scope>
    <source>
        <strain evidence="1">CBS 540.89</strain>
    </source>
</reference>
<protein>
    <submittedName>
        <fullName evidence="1">Uncharacterized protein</fullName>
    </submittedName>
</protein>
<dbReference type="AlphaFoldDB" id="A0AA40EDP6"/>
<sequence>MCHYFTQVYPCGYETPAMMLRHCDSDWKPPGAPPRKPPCPLETSTLEKVKREDSWDWHLKGKACERCGRDECIIRRSGVERNMYRKMLREYKMAEIILGTGEQREKALNRRMGRLSIDEEEGFEVDCEEVMR</sequence>
<keyword evidence="2" id="KW-1185">Reference proteome</keyword>
<gene>
    <name evidence="1" type="ORF">B0T21DRAFT_366381</name>
</gene>
<accession>A0AA40EDP6</accession>
<name>A0AA40EDP6_9PEZI</name>
<comment type="caution">
    <text evidence="1">The sequence shown here is derived from an EMBL/GenBank/DDBJ whole genome shotgun (WGS) entry which is preliminary data.</text>
</comment>
<dbReference type="Proteomes" id="UP001172159">
    <property type="component" value="Unassembled WGS sequence"/>
</dbReference>
<evidence type="ECO:0000313" key="1">
    <source>
        <dbReference type="EMBL" id="KAK0736130.1"/>
    </source>
</evidence>
<organism evidence="1 2">
    <name type="scientific">Apiosordaria backusii</name>
    <dbReference type="NCBI Taxonomy" id="314023"/>
    <lineage>
        <taxon>Eukaryota</taxon>
        <taxon>Fungi</taxon>
        <taxon>Dikarya</taxon>
        <taxon>Ascomycota</taxon>
        <taxon>Pezizomycotina</taxon>
        <taxon>Sordariomycetes</taxon>
        <taxon>Sordariomycetidae</taxon>
        <taxon>Sordariales</taxon>
        <taxon>Lasiosphaeriaceae</taxon>
        <taxon>Apiosordaria</taxon>
    </lineage>
</organism>
<proteinExistence type="predicted"/>
<evidence type="ECO:0000313" key="2">
    <source>
        <dbReference type="Proteomes" id="UP001172159"/>
    </source>
</evidence>
<dbReference type="EMBL" id="JAUKTV010000006">
    <property type="protein sequence ID" value="KAK0736130.1"/>
    <property type="molecule type" value="Genomic_DNA"/>
</dbReference>